<dbReference type="STRING" id="52838.A0A4S8JGB9"/>
<comment type="similarity">
    <text evidence="1 2">Belongs to the 14-3-3 family.</text>
</comment>
<dbReference type="GO" id="GO:0006334">
    <property type="term" value="P:nucleosome assembly"/>
    <property type="evidence" value="ECO:0007669"/>
    <property type="project" value="InterPro"/>
</dbReference>
<dbReference type="Gene3D" id="1.20.190.20">
    <property type="entry name" value="14-3-3 domain"/>
    <property type="match status" value="1"/>
</dbReference>
<feature type="region of interest" description="Disordered" evidence="3">
    <location>
        <begin position="75"/>
        <end position="164"/>
    </location>
</feature>
<evidence type="ECO:0000256" key="2">
    <source>
        <dbReference type="RuleBase" id="RU003466"/>
    </source>
</evidence>
<dbReference type="PRINTS" id="PR00929">
    <property type="entry name" value="ATHOOK"/>
</dbReference>
<dbReference type="PROSITE" id="PS00797">
    <property type="entry name" value="1433_2"/>
    <property type="match status" value="1"/>
</dbReference>
<dbReference type="InterPro" id="IPR000308">
    <property type="entry name" value="14-3-3"/>
</dbReference>
<sequence>MSTEEDPRTHPLPPYPEMILAAVSAFGEDNGTSESAISEYIESSHSGQLPPSHPSLLAAHLARMTETGELILVDGGYLRSSPDTAPPPIKRGRGRPPKAKIPVPADAAPRRRGRPPKPADPLAPAKIPRPRGRPRKSAPSDADPRQAGLAKRPRGRPPKVRPQFREVGLRTRFWTVPDLTKDAYVNCNLVASREKFKRSSRMSPVESSREENVYMAKLAEQAERYEEMVEFMEKVVKTISGEELTVEERNLLSVAYKNVIGARRASWRIVSSIEQKEESRGNEEHVALIKEYRGRIEAELSKICDGILKLLDSHLVPSASAAESKVFYLKMKGDYHRYLAEFKTGAERKEAAESTLVAYKSAQDIALAELAPTHPIRLGLALNFSVFYYEILNSPDRACSLAKQAFDEAISELDTLGEESYKDSTLIMQLLRDNLTLWTSDITEDGADEIKEAPKKESGDGQ</sequence>
<dbReference type="SUPFAM" id="SSF48445">
    <property type="entry name" value="14-3-3 protein"/>
    <property type="match status" value="1"/>
</dbReference>
<evidence type="ECO:0000313" key="6">
    <source>
        <dbReference type="Proteomes" id="UP000317650"/>
    </source>
</evidence>
<keyword evidence="6" id="KW-1185">Reference proteome</keyword>
<dbReference type="InterPro" id="IPR005818">
    <property type="entry name" value="Histone_H1/H5_H15"/>
</dbReference>
<dbReference type="InterPro" id="IPR023409">
    <property type="entry name" value="14-3-3_CS"/>
</dbReference>
<organism evidence="5 6">
    <name type="scientific">Musa balbisiana</name>
    <name type="common">Banana</name>
    <dbReference type="NCBI Taxonomy" id="52838"/>
    <lineage>
        <taxon>Eukaryota</taxon>
        <taxon>Viridiplantae</taxon>
        <taxon>Streptophyta</taxon>
        <taxon>Embryophyta</taxon>
        <taxon>Tracheophyta</taxon>
        <taxon>Spermatophyta</taxon>
        <taxon>Magnoliopsida</taxon>
        <taxon>Liliopsida</taxon>
        <taxon>Zingiberales</taxon>
        <taxon>Musaceae</taxon>
        <taxon>Musa</taxon>
    </lineage>
</organism>
<comment type="caution">
    <text evidence="5">The sequence shown here is derived from an EMBL/GenBank/DDBJ whole genome shotgun (WGS) entry which is preliminary data.</text>
</comment>
<dbReference type="FunFam" id="1.20.190.20:FF:000002">
    <property type="entry name" value="14-3-3 protein epsilon"/>
    <property type="match status" value="1"/>
</dbReference>
<dbReference type="InterPro" id="IPR036388">
    <property type="entry name" value="WH-like_DNA-bd_sf"/>
</dbReference>
<evidence type="ECO:0000256" key="3">
    <source>
        <dbReference type="SAM" id="MobiDB-lite"/>
    </source>
</evidence>
<evidence type="ECO:0000256" key="1">
    <source>
        <dbReference type="ARBA" id="ARBA00006141"/>
    </source>
</evidence>
<dbReference type="GO" id="GO:0000786">
    <property type="term" value="C:nucleosome"/>
    <property type="evidence" value="ECO:0007669"/>
    <property type="project" value="InterPro"/>
</dbReference>
<proteinExistence type="inferred from homology"/>
<dbReference type="InterPro" id="IPR017956">
    <property type="entry name" value="AT_hook_DNA-bd_motif"/>
</dbReference>
<dbReference type="PRINTS" id="PR00305">
    <property type="entry name" value="1433ZETA"/>
</dbReference>
<gene>
    <name evidence="5" type="ORF">C4D60_Mb07t18940</name>
</gene>
<dbReference type="SMART" id="SM00526">
    <property type="entry name" value="H15"/>
    <property type="match status" value="1"/>
</dbReference>
<dbReference type="SMART" id="SM00384">
    <property type="entry name" value="AT_hook"/>
    <property type="match status" value="4"/>
</dbReference>
<feature type="domain" description="H15" evidence="4">
    <location>
        <begin position="11"/>
        <end position="82"/>
    </location>
</feature>
<dbReference type="PANTHER" id="PTHR18860">
    <property type="entry name" value="14-3-3 PROTEIN"/>
    <property type="match status" value="1"/>
</dbReference>
<dbReference type="SUPFAM" id="SSF46785">
    <property type="entry name" value="Winged helix' DNA-binding domain"/>
    <property type="match status" value="1"/>
</dbReference>
<dbReference type="PROSITE" id="PS00796">
    <property type="entry name" value="1433_1"/>
    <property type="match status" value="1"/>
</dbReference>
<dbReference type="Pfam" id="PF00538">
    <property type="entry name" value="Linker_histone"/>
    <property type="match status" value="1"/>
</dbReference>
<name>A0A4S8JGB9_MUSBA</name>
<dbReference type="PROSITE" id="PS51504">
    <property type="entry name" value="H15"/>
    <property type="match status" value="1"/>
</dbReference>
<dbReference type="Pfam" id="PF00244">
    <property type="entry name" value="14-3-3"/>
    <property type="match status" value="1"/>
</dbReference>
<dbReference type="InterPro" id="IPR036390">
    <property type="entry name" value="WH_DNA-bd_sf"/>
</dbReference>
<dbReference type="CDD" id="cd10026">
    <property type="entry name" value="14-3-3_plant"/>
    <property type="match status" value="1"/>
</dbReference>
<dbReference type="InterPro" id="IPR036815">
    <property type="entry name" value="14-3-3_dom_sf"/>
</dbReference>
<dbReference type="Gene3D" id="1.10.10.10">
    <property type="entry name" value="Winged helix-like DNA-binding domain superfamily/Winged helix DNA-binding domain"/>
    <property type="match status" value="1"/>
</dbReference>
<dbReference type="InterPro" id="IPR023410">
    <property type="entry name" value="14-3-3_domain"/>
</dbReference>
<reference evidence="5 6" key="1">
    <citation type="journal article" date="2019" name="Nat. Plants">
        <title>Genome sequencing of Musa balbisiana reveals subgenome evolution and function divergence in polyploid bananas.</title>
        <authorList>
            <person name="Yao X."/>
        </authorList>
    </citation>
    <scope>NUCLEOTIDE SEQUENCE [LARGE SCALE GENOMIC DNA]</scope>
    <source>
        <strain evidence="6">cv. DH-PKW</strain>
        <tissue evidence="5">Leaves</tissue>
    </source>
</reference>
<evidence type="ECO:0000313" key="5">
    <source>
        <dbReference type="EMBL" id="THU61027.1"/>
    </source>
</evidence>
<accession>A0A4S8JGB9</accession>
<protein>
    <recommendedName>
        <fullName evidence="4">H15 domain-containing protein</fullName>
    </recommendedName>
</protein>
<dbReference type="EMBL" id="PYDT01000005">
    <property type="protein sequence ID" value="THU61027.1"/>
    <property type="molecule type" value="Genomic_DNA"/>
</dbReference>
<dbReference type="GO" id="GO:0003677">
    <property type="term" value="F:DNA binding"/>
    <property type="evidence" value="ECO:0007669"/>
    <property type="project" value="InterPro"/>
</dbReference>
<dbReference type="SMART" id="SM00101">
    <property type="entry name" value="14_3_3"/>
    <property type="match status" value="1"/>
</dbReference>
<evidence type="ECO:0000259" key="4">
    <source>
        <dbReference type="PROSITE" id="PS51504"/>
    </source>
</evidence>
<dbReference type="AlphaFoldDB" id="A0A4S8JGB9"/>
<dbReference type="Proteomes" id="UP000317650">
    <property type="component" value="Chromosome 7"/>
</dbReference>